<sequence>MVSEKTLILDARQVQQKIKRMAYEIYEHNFKEKTVVLAGIDGQGYVLAKLLMKHVQEISPLEVKLVKVTLDKLAPLQSEVTLDSELKDLKKKCIILVDDVLNTGRTFAYGMKPFLNIEVKKIETAVLVNRSHTLFPIYPQYTGYELATTIKDHVEVNLLKETAVYLLD</sequence>
<comment type="caution">
    <text evidence="2">The sequence shown here is derived from an EMBL/GenBank/DDBJ whole genome shotgun (WGS) entry which is preliminary data.</text>
</comment>
<accession>A0ABS1KSX2</accession>
<gene>
    <name evidence="2" type="ORF">JI741_14630</name>
</gene>
<dbReference type="SUPFAM" id="SSF53271">
    <property type="entry name" value="PRTase-like"/>
    <property type="match status" value="1"/>
</dbReference>
<name>A0ABS1KSX2_9BACT</name>
<keyword evidence="2" id="KW-0808">Transferase</keyword>
<dbReference type="Proteomes" id="UP000613030">
    <property type="component" value="Unassembled WGS sequence"/>
</dbReference>
<reference evidence="2 3" key="1">
    <citation type="submission" date="2021-01" db="EMBL/GenBank/DDBJ databases">
        <title>Chryseolinea sp. Jin1 Genome sequencing and assembly.</title>
        <authorList>
            <person name="Kim I."/>
        </authorList>
    </citation>
    <scope>NUCLEOTIDE SEQUENCE [LARGE SCALE GENOMIC DNA]</scope>
    <source>
        <strain evidence="2 3">Jin1</strain>
    </source>
</reference>
<dbReference type="InterPro" id="IPR000836">
    <property type="entry name" value="PRTase_dom"/>
</dbReference>
<dbReference type="PANTHER" id="PTHR11608">
    <property type="entry name" value="BIFUNCTIONAL PROTEIN PYRR"/>
    <property type="match status" value="1"/>
</dbReference>
<dbReference type="InterPro" id="IPR029057">
    <property type="entry name" value="PRTase-like"/>
</dbReference>
<evidence type="ECO:0000259" key="1">
    <source>
        <dbReference type="Pfam" id="PF00156"/>
    </source>
</evidence>
<keyword evidence="2" id="KW-0328">Glycosyltransferase</keyword>
<dbReference type="PANTHER" id="PTHR11608:SF0">
    <property type="entry name" value="BIFUNCTIONAL PROTEIN PYRR"/>
    <property type="match status" value="1"/>
</dbReference>
<dbReference type="RefSeq" id="WP_202010713.1">
    <property type="nucleotide sequence ID" value="NZ_JAERRB010000004.1"/>
</dbReference>
<proteinExistence type="predicted"/>
<protein>
    <submittedName>
        <fullName evidence="2">Phosphoribosyltransferase</fullName>
    </submittedName>
</protein>
<organism evidence="2 3">
    <name type="scientific">Chryseolinea lacunae</name>
    <dbReference type="NCBI Taxonomy" id="2801331"/>
    <lineage>
        <taxon>Bacteria</taxon>
        <taxon>Pseudomonadati</taxon>
        <taxon>Bacteroidota</taxon>
        <taxon>Cytophagia</taxon>
        <taxon>Cytophagales</taxon>
        <taxon>Fulvivirgaceae</taxon>
        <taxon>Chryseolinea</taxon>
    </lineage>
</organism>
<dbReference type="Pfam" id="PF00156">
    <property type="entry name" value="Pribosyltran"/>
    <property type="match status" value="1"/>
</dbReference>
<feature type="domain" description="Phosphoribosyltransferase" evidence="1">
    <location>
        <begin position="8"/>
        <end position="156"/>
    </location>
</feature>
<dbReference type="Gene3D" id="3.40.50.2020">
    <property type="match status" value="1"/>
</dbReference>
<evidence type="ECO:0000313" key="2">
    <source>
        <dbReference type="EMBL" id="MBL0742460.1"/>
    </source>
</evidence>
<dbReference type="CDD" id="cd06223">
    <property type="entry name" value="PRTases_typeI"/>
    <property type="match status" value="1"/>
</dbReference>
<dbReference type="GO" id="GO:0016757">
    <property type="term" value="F:glycosyltransferase activity"/>
    <property type="evidence" value="ECO:0007669"/>
    <property type="project" value="UniProtKB-KW"/>
</dbReference>
<keyword evidence="3" id="KW-1185">Reference proteome</keyword>
<evidence type="ECO:0000313" key="3">
    <source>
        <dbReference type="Proteomes" id="UP000613030"/>
    </source>
</evidence>
<dbReference type="EMBL" id="JAERRB010000004">
    <property type="protein sequence ID" value="MBL0742460.1"/>
    <property type="molecule type" value="Genomic_DNA"/>
</dbReference>
<dbReference type="InterPro" id="IPR050137">
    <property type="entry name" value="PyrR_bifunctional"/>
</dbReference>